<evidence type="ECO:0000256" key="7">
    <source>
        <dbReference type="SAM" id="MobiDB-lite"/>
    </source>
</evidence>
<sequence length="299" mass="34071">MKLQSAVGFSDQELSLISGNQSKKSLISPAAYCSLVKLLPFLSYFILSLLHVEDSVVAVITLILVFIEFVFIKYVSGINLVGLKWSIDFSSLSFQWYSKPEPFIPSISDTNFFWMSFFTFLIIWLICFFIAFYSSTKIKAITSLISFICEGVNLYMFSKAHNCAKKQVEKAVLNSIQEEVHFDLVPENDYENDDKETINDNKESQEVANESYFLPKKTSKISDTTSVPLPPPLMPTKPASEDKEKNSLDIEQNISNSENENTLNSNVNDNENNNNINDNRDDKEDNENKDVIDDDVDFY</sequence>
<feature type="compositionally biased region" description="Basic and acidic residues" evidence="7">
    <location>
        <begin position="239"/>
        <end position="248"/>
    </location>
</feature>
<proteinExistence type="inferred from homology"/>
<accession>A0ABR2JWG2</accession>
<dbReference type="PANTHER" id="PTHR13019">
    <property type="entry name" value="GOLGI APPARATUS MEMBRANE PROTEIN TVP23"/>
    <property type="match status" value="1"/>
</dbReference>
<feature type="compositionally biased region" description="Basic and acidic residues" evidence="7">
    <location>
        <begin position="278"/>
        <end position="291"/>
    </location>
</feature>
<protein>
    <recommendedName>
        <fullName evidence="6">Golgi apparatus membrane protein TVP23 homolog</fullName>
    </recommendedName>
</protein>
<feature type="region of interest" description="Disordered" evidence="7">
    <location>
        <begin position="221"/>
        <end position="299"/>
    </location>
</feature>
<evidence type="ECO:0000313" key="9">
    <source>
        <dbReference type="Proteomes" id="UP001470230"/>
    </source>
</evidence>
<feature type="compositionally biased region" description="Low complexity" evidence="7">
    <location>
        <begin position="250"/>
        <end position="277"/>
    </location>
</feature>
<comment type="similarity">
    <text evidence="2 6">Belongs to the TVP23 family.</text>
</comment>
<name>A0ABR2JWG2_9EUKA</name>
<evidence type="ECO:0000313" key="8">
    <source>
        <dbReference type="EMBL" id="KAK8883119.1"/>
    </source>
</evidence>
<evidence type="ECO:0000256" key="5">
    <source>
        <dbReference type="ARBA" id="ARBA00023136"/>
    </source>
</evidence>
<keyword evidence="5 6" id="KW-0472">Membrane</keyword>
<evidence type="ECO:0000256" key="2">
    <source>
        <dbReference type="ARBA" id="ARBA00005467"/>
    </source>
</evidence>
<dbReference type="Proteomes" id="UP001470230">
    <property type="component" value="Unassembled WGS sequence"/>
</dbReference>
<feature type="compositionally biased region" description="Basic and acidic residues" evidence="7">
    <location>
        <begin position="195"/>
        <end position="205"/>
    </location>
</feature>
<organism evidence="8 9">
    <name type="scientific">Tritrichomonas musculus</name>
    <dbReference type="NCBI Taxonomy" id="1915356"/>
    <lineage>
        <taxon>Eukaryota</taxon>
        <taxon>Metamonada</taxon>
        <taxon>Parabasalia</taxon>
        <taxon>Tritrichomonadida</taxon>
        <taxon>Tritrichomonadidae</taxon>
        <taxon>Tritrichomonas</taxon>
    </lineage>
</organism>
<feature type="region of interest" description="Disordered" evidence="7">
    <location>
        <begin position="187"/>
        <end position="206"/>
    </location>
</feature>
<keyword evidence="9" id="KW-1185">Reference proteome</keyword>
<evidence type="ECO:0000256" key="4">
    <source>
        <dbReference type="ARBA" id="ARBA00022989"/>
    </source>
</evidence>
<dbReference type="InterPro" id="IPR008564">
    <property type="entry name" value="TVP23-like"/>
</dbReference>
<comment type="subcellular location">
    <subcellularLocation>
        <location evidence="1 6">Membrane</location>
        <topology evidence="1 6">Multi-pass membrane protein</topology>
    </subcellularLocation>
</comment>
<evidence type="ECO:0000256" key="3">
    <source>
        <dbReference type="ARBA" id="ARBA00022692"/>
    </source>
</evidence>
<evidence type="ECO:0000256" key="1">
    <source>
        <dbReference type="ARBA" id="ARBA00004141"/>
    </source>
</evidence>
<reference evidence="8 9" key="1">
    <citation type="submission" date="2024-04" db="EMBL/GenBank/DDBJ databases">
        <title>Tritrichomonas musculus Genome.</title>
        <authorList>
            <person name="Alves-Ferreira E."/>
            <person name="Grigg M."/>
            <person name="Lorenzi H."/>
            <person name="Galac M."/>
        </authorList>
    </citation>
    <scope>NUCLEOTIDE SEQUENCE [LARGE SCALE GENOMIC DNA]</scope>
    <source>
        <strain evidence="8 9">EAF2021</strain>
    </source>
</reference>
<gene>
    <name evidence="8" type="ORF">M9Y10_045767</name>
</gene>
<dbReference type="Pfam" id="PF05832">
    <property type="entry name" value="DUF846"/>
    <property type="match status" value="1"/>
</dbReference>
<comment type="caution">
    <text evidence="8">The sequence shown here is derived from an EMBL/GenBank/DDBJ whole genome shotgun (WGS) entry which is preliminary data.</text>
</comment>
<feature type="transmembrane region" description="Helical" evidence="6">
    <location>
        <begin position="112"/>
        <end position="134"/>
    </location>
</feature>
<evidence type="ECO:0000256" key="6">
    <source>
        <dbReference type="RuleBase" id="RU361206"/>
    </source>
</evidence>
<dbReference type="PANTHER" id="PTHR13019:SF7">
    <property type="entry name" value="GOLGI APPARATUS MEMBRANE PROTEIN TVP23"/>
    <property type="match status" value="1"/>
</dbReference>
<feature type="transmembrane region" description="Helical" evidence="6">
    <location>
        <begin position="30"/>
        <end position="50"/>
    </location>
</feature>
<feature type="transmembrane region" description="Helical" evidence="6">
    <location>
        <begin position="56"/>
        <end position="75"/>
    </location>
</feature>
<keyword evidence="4 6" id="KW-1133">Transmembrane helix</keyword>
<keyword evidence="3 6" id="KW-0812">Transmembrane</keyword>
<dbReference type="EMBL" id="JAPFFF010000009">
    <property type="protein sequence ID" value="KAK8883119.1"/>
    <property type="molecule type" value="Genomic_DNA"/>
</dbReference>